<protein>
    <submittedName>
        <fullName evidence="1">Uncharacterized protein</fullName>
    </submittedName>
</protein>
<dbReference type="EMBL" id="KU640380">
    <property type="protein sequence ID" value="AMQ66488.1"/>
    <property type="molecule type" value="Genomic_DNA"/>
</dbReference>
<dbReference type="KEGG" id="vg:28799373"/>
<sequence length="62" mass="7379">MFNFHVVVRHHDTGVFQSLRYTSKNEVLTERDLMNIEEFHADKSNGIKDIKTMIVSWQRLDT</sequence>
<evidence type="ECO:0000313" key="1">
    <source>
        <dbReference type="EMBL" id="AMQ66488.1"/>
    </source>
</evidence>
<evidence type="ECO:0000313" key="2">
    <source>
        <dbReference type="Proteomes" id="UP000201588"/>
    </source>
</evidence>
<organism evidence="1 2">
    <name type="scientific">Bacillus phage Shbh1</name>
    <dbReference type="NCBI Taxonomy" id="1796992"/>
    <lineage>
        <taxon>Viruses</taxon>
        <taxon>Duplodnaviria</taxon>
        <taxon>Heunggongvirae</taxon>
        <taxon>Uroviricota</taxon>
        <taxon>Caudoviricetes</taxon>
        <taxon>Herelleviridae</taxon>
        <taxon>Bastillevirinae</taxon>
        <taxon>Shalavirus</taxon>
        <taxon>Shalavirus Shbh1</taxon>
    </lineage>
</organism>
<proteinExistence type="predicted"/>
<dbReference type="Proteomes" id="UP000201588">
    <property type="component" value="Segment"/>
</dbReference>
<dbReference type="GeneID" id="28799373"/>
<reference evidence="1 2" key="1">
    <citation type="submission" date="2016-01" db="EMBL/GenBank/DDBJ databases">
        <title>Isolation and characterization of bacteriophages from East Africa Rift Valley soda lakes.</title>
        <authorList>
            <person name="van Zyl L.J."/>
            <person name="Nemavhulani S."/>
            <person name="Cowan D.A."/>
            <person name="Trindade M.I."/>
        </authorList>
    </citation>
    <scope>NUCLEOTIDE SEQUENCE [LARGE SCALE GENOMIC DNA]</scope>
</reference>
<name>A0A142F131_9CAUD</name>
<accession>A0A142F131</accession>
<keyword evidence="2" id="KW-1185">Reference proteome</keyword>
<dbReference type="RefSeq" id="YP_009275178.1">
    <property type="nucleotide sequence ID" value="NC_030925.1"/>
</dbReference>